<keyword evidence="2" id="KW-0808">Transferase</keyword>
<evidence type="ECO:0000256" key="2">
    <source>
        <dbReference type="ARBA" id="ARBA00022679"/>
    </source>
</evidence>
<dbReference type="PANTHER" id="PTHR12526:SF629">
    <property type="entry name" value="TEICHURONIC ACID BIOSYNTHESIS GLYCOSYLTRANSFERASE TUAH-RELATED"/>
    <property type="match status" value="1"/>
</dbReference>
<dbReference type="Pfam" id="PF13692">
    <property type="entry name" value="Glyco_trans_1_4"/>
    <property type="match status" value="1"/>
</dbReference>
<proteinExistence type="predicted"/>
<evidence type="ECO:0000313" key="5">
    <source>
        <dbReference type="Proteomes" id="UP000837803"/>
    </source>
</evidence>
<keyword evidence="5" id="KW-1185">Reference proteome</keyword>
<reference evidence="4" key="1">
    <citation type="submission" date="2021-12" db="EMBL/GenBank/DDBJ databases">
        <authorList>
            <person name="Rodrigo-Torres L."/>
            <person name="Arahal R. D."/>
            <person name="Lucena T."/>
        </authorList>
    </citation>
    <scope>NUCLEOTIDE SEQUENCE</scope>
    <source>
        <strain evidence="4">CECT 8419</strain>
    </source>
</reference>
<dbReference type="EMBL" id="CAKLPZ010000001">
    <property type="protein sequence ID" value="CAH0999523.1"/>
    <property type="molecule type" value="Genomic_DNA"/>
</dbReference>
<name>A0ABN8F341_9BACT</name>
<feature type="transmembrane region" description="Helical" evidence="3">
    <location>
        <begin position="76"/>
        <end position="95"/>
    </location>
</feature>
<gene>
    <name evidence="4" type="ORF">LEM8419_00823</name>
</gene>
<dbReference type="PANTHER" id="PTHR12526">
    <property type="entry name" value="GLYCOSYLTRANSFERASE"/>
    <property type="match status" value="1"/>
</dbReference>
<accession>A0ABN8F341</accession>
<keyword evidence="3" id="KW-0812">Transmembrane</keyword>
<dbReference type="Proteomes" id="UP000837803">
    <property type="component" value="Unassembled WGS sequence"/>
</dbReference>
<keyword evidence="3" id="KW-0472">Membrane</keyword>
<keyword evidence="1" id="KW-0328">Glycosyltransferase</keyword>
<organism evidence="4 5">
    <name type="scientific">Neolewinella maritima</name>
    <dbReference type="NCBI Taxonomy" id="1383882"/>
    <lineage>
        <taxon>Bacteria</taxon>
        <taxon>Pseudomonadati</taxon>
        <taxon>Bacteroidota</taxon>
        <taxon>Saprospiria</taxon>
        <taxon>Saprospirales</taxon>
        <taxon>Lewinellaceae</taxon>
        <taxon>Neolewinella</taxon>
    </lineage>
</organism>
<dbReference type="Gene3D" id="3.40.50.2000">
    <property type="entry name" value="Glycogen Phosphorylase B"/>
    <property type="match status" value="1"/>
</dbReference>
<dbReference type="SUPFAM" id="SSF53756">
    <property type="entry name" value="UDP-Glycosyltransferase/glycogen phosphorylase"/>
    <property type="match status" value="1"/>
</dbReference>
<keyword evidence="3" id="KW-1133">Transmembrane helix</keyword>
<dbReference type="RefSeq" id="WP_238749703.1">
    <property type="nucleotide sequence ID" value="NZ_CAKLPZ010000001.1"/>
</dbReference>
<evidence type="ECO:0000313" key="4">
    <source>
        <dbReference type="EMBL" id="CAH0999523.1"/>
    </source>
</evidence>
<evidence type="ECO:0008006" key="6">
    <source>
        <dbReference type="Google" id="ProtNLM"/>
    </source>
</evidence>
<protein>
    <recommendedName>
        <fullName evidence="6">Glycosyltransferase</fullName>
    </recommendedName>
</protein>
<sequence length="378" mass="42275">MSDKKNLLLVTRDQFGYHVDPYAYAIELTRHFDVTYFCWDYDRPRIQAAGVRVIYSSRSGSLLRRNLRFMRELRTIVPDFAVTLLFYFAGAALVLPGMGSRLRDRIICDVRTGSVTDKALTRNAFNAFLKMEMRAFRHRSFISESLGKAFGFKQFNVLPLGACVTPGAARSYEALHLLYVGTFATRDIHESVAGLGIFLRAHGSGISCRYTIIGSGSVAEEEMIRTEIRHYGLEDVVELTGFIQRDSVAPYLQRANVGVSYVPITDYYNFQPVTKTYEYFLAGLPVLATATHENTLVIEPHNGVLIDSTPEAFAAGLETLYRRRSAYSAGEIRARAAQYSYAHIVDTQLAGYLRTVLQPELPVATAELVVQDNTPSGS</sequence>
<evidence type="ECO:0000256" key="1">
    <source>
        <dbReference type="ARBA" id="ARBA00022676"/>
    </source>
</evidence>
<evidence type="ECO:0000256" key="3">
    <source>
        <dbReference type="SAM" id="Phobius"/>
    </source>
</evidence>
<comment type="caution">
    <text evidence="4">The sequence shown here is derived from an EMBL/GenBank/DDBJ whole genome shotgun (WGS) entry which is preliminary data.</text>
</comment>